<feature type="modified residue" description="4-aspartylphosphate" evidence="2">
    <location>
        <position position="188"/>
    </location>
</feature>
<reference evidence="4 5" key="1">
    <citation type="submission" date="2019-07" db="EMBL/GenBank/DDBJ databases">
        <title>Whole genome shotgun sequence of Skermanella aerolata NBRC 106429.</title>
        <authorList>
            <person name="Hosoyama A."/>
            <person name="Uohara A."/>
            <person name="Ohji S."/>
            <person name="Ichikawa N."/>
        </authorList>
    </citation>
    <scope>NUCLEOTIDE SEQUENCE [LARGE SCALE GENOMIC DNA]</scope>
    <source>
        <strain evidence="4 5">NBRC 106429</strain>
    </source>
</reference>
<gene>
    <name evidence="4" type="ORF">SAE02_52910</name>
</gene>
<dbReference type="PROSITE" id="PS50110">
    <property type="entry name" value="RESPONSE_REGULATORY"/>
    <property type="match status" value="1"/>
</dbReference>
<dbReference type="RefSeq" id="WP_244619655.1">
    <property type="nucleotide sequence ID" value="NZ_BJYZ01000026.1"/>
</dbReference>
<dbReference type="Gene3D" id="3.40.50.2300">
    <property type="match status" value="1"/>
</dbReference>
<dbReference type="InterPro" id="IPR013324">
    <property type="entry name" value="RNA_pol_sigma_r3/r4-like"/>
</dbReference>
<dbReference type="GO" id="GO:0000160">
    <property type="term" value="P:phosphorelay signal transduction system"/>
    <property type="evidence" value="ECO:0007669"/>
    <property type="project" value="InterPro"/>
</dbReference>
<evidence type="ECO:0000259" key="3">
    <source>
        <dbReference type="PROSITE" id="PS50110"/>
    </source>
</evidence>
<dbReference type="AlphaFoldDB" id="A0A512DXE2"/>
<organism evidence="4 5">
    <name type="scientific">Skermanella aerolata</name>
    <dbReference type="NCBI Taxonomy" id="393310"/>
    <lineage>
        <taxon>Bacteria</taxon>
        <taxon>Pseudomonadati</taxon>
        <taxon>Pseudomonadota</taxon>
        <taxon>Alphaproteobacteria</taxon>
        <taxon>Rhodospirillales</taxon>
        <taxon>Azospirillaceae</taxon>
        <taxon>Skermanella</taxon>
    </lineage>
</organism>
<proteinExistence type="predicted"/>
<dbReference type="Gene3D" id="1.20.140.160">
    <property type="match status" value="1"/>
</dbReference>
<name>A0A512DXE2_9PROT</name>
<sequence length="261" mass="28460">MMRIYARELNEHLPSLRRYARALTGSVDQGDDLVTRCVEAAVMAPQSFGIPMKTPAPLYALLHALFDKEGEGKPLKTQHPIERVLARRPETDRRLYLLVALEELTVDEAAKVVNLGTREALSRLVKIREFLRQAMTARVMVVEDNAIAAVDLSEMISDMGHVVCGTAATEPEALALANAGSPTLALLDVRLAQGGSGIAVARTLRDRFAVPVIFVTAYSGDLRLLDDEGLGPVIRKPYTSDAVRDAITQAVFAPLPEVLLH</sequence>
<dbReference type="InterPro" id="IPR053866">
    <property type="entry name" value="PhyR_sigma2"/>
</dbReference>
<protein>
    <submittedName>
        <fullName evidence="4">Two-component response regulator</fullName>
    </submittedName>
</protein>
<dbReference type="InterPro" id="IPR001789">
    <property type="entry name" value="Sig_transdc_resp-reg_receiver"/>
</dbReference>
<feature type="domain" description="Response regulatory" evidence="3">
    <location>
        <begin position="138"/>
        <end position="251"/>
    </location>
</feature>
<dbReference type="SUPFAM" id="SSF52172">
    <property type="entry name" value="CheY-like"/>
    <property type="match status" value="1"/>
</dbReference>
<keyword evidence="1 2" id="KW-0597">Phosphoprotein</keyword>
<dbReference type="SMART" id="SM00448">
    <property type="entry name" value="REC"/>
    <property type="match status" value="1"/>
</dbReference>
<dbReference type="InterPro" id="IPR050595">
    <property type="entry name" value="Bact_response_regulator"/>
</dbReference>
<keyword evidence="5" id="KW-1185">Reference proteome</keyword>
<dbReference type="Pfam" id="PF00072">
    <property type="entry name" value="Response_reg"/>
    <property type="match status" value="1"/>
</dbReference>
<evidence type="ECO:0000256" key="2">
    <source>
        <dbReference type="PROSITE-ProRule" id="PRU00169"/>
    </source>
</evidence>
<dbReference type="SUPFAM" id="SSF88659">
    <property type="entry name" value="Sigma3 and sigma4 domains of RNA polymerase sigma factors"/>
    <property type="match status" value="1"/>
</dbReference>
<evidence type="ECO:0000256" key="1">
    <source>
        <dbReference type="ARBA" id="ARBA00022553"/>
    </source>
</evidence>
<dbReference type="EMBL" id="BJYZ01000026">
    <property type="protein sequence ID" value="GEO41143.1"/>
    <property type="molecule type" value="Genomic_DNA"/>
</dbReference>
<dbReference type="PANTHER" id="PTHR44591">
    <property type="entry name" value="STRESS RESPONSE REGULATOR PROTEIN 1"/>
    <property type="match status" value="1"/>
</dbReference>
<evidence type="ECO:0000313" key="4">
    <source>
        <dbReference type="EMBL" id="GEO41143.1"/>
    </source>
</evidence>
<dbReference type="Proteomes" id="UP000321523">
    <property type="component" value="Unassembled WGS sequence"/>
</dbReference>
<dbReference type="Pfam" id="PF22029">
    <property type="entry name" value="PhyR_sigma2"/>
    <property type="match status" value="1"/>
</dbReference>
<comment type="caution">
    <text evidence="4">The sequence shown here is derived from an EMBL/GenBank/DDBJ whole genome shotgun (WGS) entry which is preliminary data.</text>
</comment>
<dbReference type="InterPro" id="IPR011006">
    <property type="entry name" value="CheY-like_superfamily"/>
</dbReference>
<dbReference type="PANTHER" id="PTHR44591:SF3">
    <property type="entry name" value="RESPONSE REGULATORY DOMAIN-CONTAINING PROTEIN"/>
    <property type="match status" value="1"/>
</dbReference>
<evidence type="ECO:0000313" key="5">
    <source>
        <dbReference type="Proteomes" id="UP000321523"/>
    </source>
</evidence>
<accession>A0A512DXE2</accession>
<dbReference type="NCBIfam" id="NF006623">
    <property type="entry name" value="PRK09191.1"/>
    <property type="match status" value="1"/>
</dbReference>